<protein>
    <submittedName>
        <fullName evidence="1">Uncharacterized protein</fullName>
    </submittedName>
</protein>
<dbReference type="EMBL" id="JAIWYP010000013">
    <property type="protein sequence ID" value="KAH3719706.1"/>
    <property type="molecule type" value="Genomic_DNA"/>
</dbReference>
<accession>A0A9D4HKA7</accession>
<evidence type="ECO:0000313" key="1">
    <source>
        <dbReference type="EMBL" id="KAH3719706.1"/>
    </source>
</evidence>
<organism evidence="1 2">
    <name type="scientific">Dreissena polymorpha</name>
    <name type="common">Zebra mussel</name>
    <name type="synonym">Mytilus polymorpha</name>
    <dbReference type="NCBI Taxonomy" id="45954"/>
    <lineage>
        <taxon>Eukaryota</taxon>
        <taxon>Metazoa</taxon>
        <taxon>Spiralia</taxon>
        <taxon>Lophotrochozoa</taxon>
        <taxon>Mollusca</taxon>
        <taxon>Bivalvia</taxon>
        <taxon>Autobranchia</taxon>
        <taxon>Heteroconchia</taxon>
        <taxon>Euheterodonta</taxon>
        <taxon>Imparidentia</taxon>
        <taxon>Neoheterodontei</taxon>
        <taxon>Myida</taxon>
        <taxon>Dreissenoidea</taxon>
        <taxon>Dreissenidae</taxon>
        <taxon>Dreissena</taxon>
    </lineage>
</organism>
<comment type="caution">
    <text evidence="1">The sequence shown here is derived from an EMBL/GenBank/DDBJ whole genome shotgun (WGS) entry which is preliminary data.</text>
</comment>
<name>A0A9D4HKA7_DREPO</name>
<gene>
    <name evidence="1" type="ORF">DPMN_062573</name>
</gene>
<keyword evidence="2" id="KW-1185">Reference proteome</keyword>
<dbReference type="AlphaFoldDB" id="A0A9D4HKA7"/>
<proteinExistence type="predicted"/>
<sequence>MVLVCNKSERSLGLEVRLFETYLLSISAEVCLEPDSFLLPLVLRSVSDTTRNRRASWYGDCRVVVMDDSLIPTP</sequence>
<dbReference type="Proteomes" id="UP000828390">
    <property type="component" value="Unassembled WGS sequence"/>
</dbReference>
<evidence type="ECO:0000313" key="2">
    <source>
        <dbReference type="Proteomes" id="UP000828390"/>
    </source>
</evidence>
<reference evidence="1" key="1">
    <citation type="journal article" date="2019" name="bioRxiv">
        <title>The Genome of the Zebra Mussel, Dreissena polymorpha: A Resource for Invasive Species Research.</title>
        <authorList>
            <person name="McCartney M.A."/>
            <person name="Auch B."/>
            <person name="Kono T."/>
            <person name="Mallez S."/>
            <person name="Zhang Y."/>
            <person name="Obille A."/>
            <person name="Becker A."/>
            <person name="Abrahante J.E."/>
            <person name="Garbe J."/>
            <person name="Badalamenti J.P."/>
            <person name="Herman A."/>
            <person name="Mangelson H."/>
            <person name="Liachko I."/>
            <person name="Sullivan S."/>
            <person name="Sone E.D."/>
            <person name="Koren S."/>
            <person name="Silverstein K.A.T."/>
            <person name="Beckman K.B."/>
            <person name="Gohl D.M."/>
        </authorList>
    </citation>
    <scope>NUCLEOTIDE SEQUENCE</scope>
    <source>
        <strain evidence="1">Duluth1</strain>
        <tissue evidence="1">Whole animal</tissue>
    </source>
</reference>
<reference evidence="1" key="2">
    <citation type="submission" date="2020-11" db="EMBL/GenBank/DDBJ databases">
        <authorList>
            <person name="McCartney M.A."/>
            <person name="Auch B."/>
            <person name="Kono T."/>
            <person name="Mallez S."/>
            <person name="Becker A."/>
            <person name="Gohl D.M."/>
            <person name="Silverstein K.A.T."/>
            <person name="Koren S."/>
            <person name="Bechman K.B."/>
            <person name="Herman A."/>
            <person name="Abrahante J.E."/>
            <person name="Garbe J."/>
        </authorList>
    </citation>
    <scope>NUCLEOTIDE SEQUENCE</scope>
    <source>
        <strain evidence="1">Duluth1</strain>
        <tissue evidence="1">Whole animal</tissue>
    </source>
</reference>